<dbReference type="PANTHER" id="PTHR12480">
    <property type="entry name" value="ARGININE DEMETHYLASE AND LYSYL-HYDROXYLASE JMJD"/>
    <property type="match status" value="1"/>
</dbReference>
<dbReference type="InterPro" id="IPR041667">
    <property type="entry name" value="Cupin_8"/>
</dbReference>
<comment type="caution">
    <text evidence="3">The sequence shown here is derived from an EMBL/GenBank/DDBJ whole genome shotgun (WGS) entry which is preliminary data.</text>
</comment>
<dbReference type="PANTHER" id="PTHR12480:SF21">
    <property type="entry name" value="JMJC DOMAIN-CONTAINING PROTEIN 8"/>
    <property type="match status" value="1"/>
</dbReference>
<evidence type="ECO:0000313" key="3">
    <source>
        <dbReference type="EMBL" id="CAH1794184.1"/>
    </source>
</evidence>
<gene>
    <name evidence="3" type="ORF">OFUS_LOCUS18932</name>
</gene>
<dbReference type="PROSITE" id="PS51184">
    <property type="entry name" value="JMJC"/>
    <property type="match status" value="1"/>
</dbReference>
<sequence length="277" mass="31999">KIKMENVCVAISVILLQFLTLCRCLETELQCSKDSPCDGGWFTNEADLIAHPGPCNVDTVDYSLSQTDFMSIYATEKPFVIRGATHNEHFRTVSTKDIMLKEYGQRKVILSSANTHSYTKVEVPLEKYINEIMKPQKIEQLGNETLYWFGDNNYTEWQEFFDQYIQPKYKLPDMTGALSFGIAGAGTGVPFHFHGPGFGEVIYGRKRWFLYPPDQKPEFHPNRTTLHWLMEDYPKLIEYTKPLECTLNVGDIIYFPDRWWHGTLNIDTSVFMSTFLG</sequence>
<keyword evidence="4" id="KW-1185">Reference proteome</keyword>
<feature type="domain" description="JmjC" evidence="2">
    <location>
        <begin position="160"/>
        <end position="277"/>
    </location>
</feature>
<feature type="non-terminal residue" evidence="3">
    <location>
        <position position="277"/>
    </location>
</feature>
<accession>A0A8S4PJ21</accession>
<protein>
    <recommendedName>
        <fullName evidence="2">JmjC domain-containing protein</fullName>
    </recommendedName>
</protein>
<dbReference type="GO" id="GO:0000987">
    <property type="term" value="F:cis-regulatory region sequence-specific DNA binding"/>
    <property type="evidence" value="ECO:0007669"/>
    <property type="project" value="TreeGrafter"/>
</dbReference>
<name>A0A8S4PJ21_OWEFU</name>
<dbReference type="Pfam" id="PF13621">
    <property type="entry name" value="Cupin_8"/>
    <property type="match status" value="1"/>
</dbReference>
<dbReference type="EMBL" id="CAIIXF020000009">
    <property type="protein sequence ID" value="CAH1794184.1"/>
    <property type="molecule type" value="Genomic_DNA"/>
</dbReference>
<dbReference type="InterPro" id="IPR050910">
    <property type="entry name" value="JMJD6_ArgDemeth/LysHydrox"/>
</dbReference>
<dbReference type="Proteomes" id="UP000749559">
    <property type="component" value="Unassembled WGS sequence"/>
</dbReference>
<evidence type="ECO:0000256" key="1">
    <source>
        <dbReference type="SAM" id="SignalP"/>
    </source>
</evidence>
<dbReference type="GO" id="GO:0005634">
    <property type="term" value="C:nucleus"/>
    <property type="evidence" value="ECO:0007669"/>
    <property type="project" value="TreeGrafter"/>
</dbReference>
<organism evidence="3 4">
    <name type="scientific">Owenia fusiformis</name>
    <name type="common">Polychaete worm</name>
    <dbReference type="NCBI Taxonomy" id="6347"/>
    <lineage>
        <taxon>Eukaryota</taxon>
        <taxon>Metazoa</taxon>
        <taxon>Spiralia</taxon>
        <taxon>Lophotrochozoa</taxon>
        <taxon>Annelida</taxon>
        <taxon>Polychaeta</taxon>
        <taxon>Sedentaria</taxon>
        <taxon>Canalipalpata</taxon>
        <taxon>Sabellida</taxon>
        <taxon>Oweniida</taxon>
        <taxon>Oweniidae</taxon>
        <taxon>Owenia</taxon>
    </lineage>
</organism>
<feature type="chain" id="PRO_5035911744" description="JmjC domain-containing protein" evidence="1">
    <location>
        <begin position="25"/>
        <end position="277"/>
    </location>
</feature>
<evidence type="ECO:0000259" key="2">
    <source>
        <dbReference type="PROSITE" id="PS51184"/>
    </source>
</evidence>
<evidence type="ECO:0000313" key="4">
    <source>
        <dbReference type="Proteomes" id="UP000749559"/>
    </source>
</evidence>
<proteinExistence type="predicted"/>
<dbReference type="SUPFAM" id="SSF51197">
    <property type="entry name" value="Clavaminate synthase-like"/>
    <property type="match status" value="1"/>
</dbReference>
<dbReference type="Gene3D" id="2.60.120.650">
    <property type="entry name" value="Cupin"/>
    <property type="match status" value="1"/>
</dbReference>
<keyword evidence="1" id="KW-0732">Signal</keyword>
<dbReference type="InterPro" id="IPR003347">
    <property type="entry name" value="JmjC_dom"/>
</dbReference>
<reference evidence="3" key="1">
    <citation type="submission" date="2022-03" db="EMBL/GenBank/DDBJ databases">
        <authorList>
            <person name="Martin C."/>
        </authorList>
    </citation>
    <scope>NUCLEOTIDE SEQUENCE</scope>
</reference>
<feature type="signal peptide" evidence="1">
    <location>
        <begin position="1"/>
        <end position="24"/>
    </location>
</feature>
<dbReference type="AlphaFoldDB" id="A0A8S4PJ21"/>